<dbReference type="OrthoDB" id="9811754at2"/>
<comment type="similarity">
    <text evidence="2">Belongs to the membrane fusion protein (MFP) (TC 8.A.1) family.</text>
</comment>
<dbReference type="GO" id="GO:0016020">
    <property type="term" value="C:membrane"/>
    <property type="evidence" value="ECO:0007669"/>
    <property type="project" value="UniProtKB-SubCell"/>
</dbReference>
<dbReference type="Proteomes" id="UP000184363">
    <property type="component" value="Unassembled WGS sequence"/>
</dbReference>
<evidence type="ECO:0000259" key="8">
    <source>
        <dbReference type="Pfam" id="PF25990"/>
    </source>
</evidence>
<comment type="subcellular location">
    <subcellularLocation>
        <location evidence="1">Membrane</location>
        <topology evidence="1">Single-pass membrane protein</topology>
    </subcellularLocation>
</comment>
<evidence type="ECO:0000256" key="3">
    <source>
        <dbReference type="ARBA" id="ARBA00022692"/>
    </source>
</evidence>
<dbReference type="GO" id="GO:0055085">
    <property type="term" value="P:transmembrane transport"/>
    <property type="evidence" value="ECO:0007669"/>
    <property type="project" value="InterPro"/>
</dbReference>
<dbReference type="Gene3D" id="2.40.30.170">
    <property type="match status" value="1"/>
</dbReference>
<dbReference type="InterPro" id="IPR011053">
    <property type="entry name" value="Single_hybrid_motif"/>
</dbReference>
<dbReference type="RefSeq" id="WP_084754098.1">
    <property type="nucleotide sequence ID" value="NZ_CALGVN010000007.1"/>
</dbReference>
<keyword evidence="3 7" id="KW-0812">Transmembrane</keyword>
<evidence type="ECO:0000313" key="9">
    <source>
        <dbReference type="EMBL" id="SHJ90820.1"/>
    </source>
</evidence>
<dbReference type="AlphaFoldDB" id="A0A1M6N544"/>
<name>A0A1M6N544_PSETH</name>
<feature type="transmembrane region" description="Helical" evidence="7">
    <location>
        <begin position="31"/>
        <end position="53"/>
    </location>
</feature>
<reference evidence="9 10" key="1">
    <citation type="submission" date="2016-11" db="EMBL/GenBank/DDBJ databases">
        <authorList>
            <person name="Jaros S."/>
            <person name="Januszkiewicz K."/>
            <person name="Wedrychowicz H."/>
        </authorList>
    </citation>
    <scope>NUCLEOTIDE SEQUENCE [LARGE SCALE GENOMIC DNA]</scope>
    <source>
        <strain evidence="9 10">DSM 43832</strain>
    </source>
</reference>
<organism evidence="9 10">
    <name type="scientific">Pseudonocardia thermophila</name>
    <dbReference type="NCBI Taxonomy" id="1848"/>
    <lineage>
        <taxon>Bacteria</taxon>
        <taxon>Bacillati</taxon>
        <taxon>Actinomycetota</taxon>
        <taxon>Actinomycetes</taxon>
        <taxon>Pseudonocardiales</taxon>
        <taxon>Pseudonocardiaceae</taxon>
        <taxon>Pseudonocardia</taxon>
    </lineage>
</organism>
<accession>A0A1M6N544</accession>
<dbReference type="Pfam" id="PF25990">
    <property type="entry name" value="Beta-barrel_YknX"/>
    <property type="match status" value="1"/>
</dbReference>
<evidence type="ECO:0000256" key="2">
    <source>
        <dbReference type="ARBA" id="ARBA00009477"/>
    </source>
</evidence>
<dbReference type="PANTHER" id="PTHR30386">
    <property type="entry name" value="MEMBRANE FUSION SUBUNIT OF EMRAB-TOLC MULTIDRUG EFFLUX PUMP"/>
    <property type="match status" value="1"/>
</dbReference>
<feature type="region of interest" description="Disordered" evidence="6">
    <location>
        <begin position="1"/>
        <end position="21"/>
    </location>
</feature>
<keyword evidence="4 7" id="KW-1133">Transmembrane helix</keyword>
<dbReference type="InterPro" id="IPR058636">
    <property type="entry name" value="Beta-barrel_YknX"/>
</dbReference>
<dbReference type="EMBL" id="FRAP01000001">
    <property type="protein sequence ID" value="SHJ90820.1"/>
    <property type="molecule type" value="Genomic_DNA"/>
</dbReference>
<sequence>MAGGAAGGSVEAAPVEGGAPARRPLKRSTRIALIVISVVAVITTIVLVAVYVVEAGRYVSTDNAQIDGDQIVVNAPTSGTLVDWQATQGRVIKKDQIVGRIRVQGGFVQPQQAIRAPGTATVVVDNGVEGAFVAAGTQLAIAYDFSKIYVTARVDETDIDDVRIGQLVDITVDAFPGEKFTGTVREVQGGAAGIFSAFPQSNTSGNFQKVTQVIPVKIAISDTKGLALVPGMNVTVRIHKD</sequence>
<dbReference type="PANTHER" id="PTHR30386:SF26">
    <property type="entry name" value="TRANSPORT PROTEIN COMB"/>
    <property type="match status" value="1"/>
</dbReference>
<feature type="compositionally biased region" description="Low complexity" evidence="6">
    <location>
        <begin position="8"/>
        <end position="19"/>
    </location>
</feature>
<evidence type="ECO:0000256" key="5">
    <source>
        <dbReference type="ARBA" id="ARBA00023136"/>
    </source>
</evidence>
<evidence type="ECO:0000256" key="7">
    <source>
        <dbReference type="SAM" id="Phobius"/>
    </source>
</evidence>
<dbReference type="SUPFAM" id="SSF51230">
    <property type="entry name" value="Single hybrid motif"/>
    <property type="match status" value="1"/>
</dbReference>
<protein>
    <submittedName>
        <fullName evidence="9">Barrel-sandwich domain of CusB or HlyD membrane-fusion</fullName>
    </submittedName>
</protein>
<evidence type="ECO:0000256" key="4">
    <source>
        <dbReference type="ARBA" id="ARBA00022989"/>
    </source>
</evidence>
<keyword evidence="5 7" id="KW-0472">Membrane</keyword>
<dbReference type="STRING" id="1848.SAMN05443637_10131"/>
<proteinExistence type="inferred from homology"/>
<keyword evidence="10" id="KW-1185">Reference proteome</keyword>
<evidence type="ECO:0000256" key="1">
    <source>
        <dbReference type="ARBA" id="ARBA00004167"/>
    </source>
</evidence>
<feature type="domain" description="YknX-like beta-barrel" evidence="8">
    <location>
        <begin position="150"/>
        <end position="238"/>
    </location>
</feature>
<evidence type="ECO:0000256" key="6">
    <source>
        <dbReference type="SAM" id="MobiDB-lite"/>
    </source>
</evidence>
<gene>
    <name evidence="9" type="ORF">SAMN05443637_10131</name>
</gene>
<evidence type="ECO:0000313" key="10">
    <source>
        <dbReference type="Proteomes" id="UP000184363"/>
    </source>
</evidence>
<dbReference type="InterPro" id="IPR050739">
    <property type="entry name" value="MFP"/>
</dbReference>